<keyword evidence="5" id="KW-1185">Reference proteome</keyword>
<dbReference type="PANTHER" id="PTHR12203">
    <property type="entry name" value="KDEL LYS-ASP-GLU-LEU CONTAINING - RELATED"/>
    <property type="match status" value="1"/>
</dbReference>
<dbReference type="Pfam" id="PF05686">
    <property type="entry name" value="Glyco_transf_90"/>
    <property type="match status" value="1"/>
</dbReference>
<keyword evidence="2" id="KW-1133">Transmembrane helix</keyword>
<evidence type="ECO:0000313" key="5">
    <source>
        <dbReference type="Proteomes" id="UP000289152"/>
    </source>
</evidence>
<keyword evidence="2" id="KW-0472">Membrane</keyword>
<dbReference type="Proteomes" id="UP000289152">
    <property type="component" value="Unassembled WGS sequence"/>
</dbReference>
<feature type="transmembrane region" description="Helical" evidence="2">
    <location>
        <begin position="12"/>
        <end position="31"/>
    </location>
</feature>
<comment type="caution">
    <text evidence="4">The sequence shown here is derived from an EMBL/GenBank/DDBJ whole genome shotgun (WGS) entry which is preliminary data.</text>
</comment>
<evidence type="ECO:0000313" key="4">
    <source>
        <dbReference type="EMBL" id="RXK36431.1"/>
    </source>
</evidence>
<evidence type="ECO:0000256" key="2">
    <source>
        <dbReference type="SAM" id="Phobius"/>
    </source>
</evidence>
<organism evidence="4 5">
    <name type="scientific">Tremella mesenterica</name>
    <name type="common">Jelly fungus</name>
    <dbReference type="NCBI Taxonomy" id="5217"/>
    <lineage>
        <taxon>Eukaryota</taxon>
        <taxon>Fungi</taxon>
        <taxon>Dikarya</taxon>
        <taxon>Basidiomycota</taxon>
        <taxon>Agaricomycotina</taxon>
        <taxon>Tremellomycetes</taxon>
        <taxon>Tremellales</taxon>
        <taxon>Tremellaceae</taxon>
        <taxon>Tremella</taxon>
    </lineage>
</organism>
<name>A0A4Q1BGB7_TREME</name>
<dbReference type="InterPro" id="IPR051091">
    <property type="entry name" value="O-Glucosyltr/Glycosyltrsf_90"/>
</dbReference>
<dbReference type="AlphaFoldDB" id="A0A4Q1BGB7"/>
<feature type="coiled-coil region" evidence="1">
    <location>
        <begin position="101"/>
        <end position="131"/>
    </location>
</feature>
<dbReference type="InParanoid" id="A0A4Q1BGB7"/>
<dbReference type="EMBL" id="SDIL01000097">
    <property type="protein sequence ID" value="RXK36431.1"/>
    <property type="molecule type" value="Genomic_DNA"/>
</dbReference>
<reference evidence="4 5" key="1">
    <citation type="submission" date="2016-06" db="EMBL/GenBank/DDBJ databases">
        <title>Evolution of pathogenesis and genome organization in the Tremellales.</title>
        <authorList>
            <person name="Cuomo C."/>
            <person name="Litvintseva A."/>
            <person name="Heitman J."/>
            <person name="Chen Y."/>
            <person name="Sun S."/>
            <person name="Springer D."/>
            <person name="Dromer F."/>
            <person name="Young S."/>
            <person name="Zeng Q."/>
            <person name="Chapman S."/>
            <person name="Gujja S."/>
            <person name="Saif S."/>
            <person name="Birren B."/>
        </authorList>
    </citation>
    <scope>NUCLEOTIDE SEQUENCE [LARGE SCALE GENOMIC DNA]</scope>
    <source>
        <strain evidence="4 5">ATCC 28783</strain>
    </source>
</reference>
<evidence type="ECO:0000256" key="1">
    <source>
        <dbReference type="SAM" id="Coils"/>
    </source>
</evidence>
<protein>
    <recommendedName>
        <fullName evidence="3">Glycosyl transferase CAP10 domain-containing protein</fullName>
    </recommendedName>
</protein>
<dbReference type="VEuPathDB" id="FungiDB:TREMEDRAFT_44147"/>
<dbReference type="PANTHER" id="PTHR12203:SF118">
    <property type="entry name" value="BETA-1,2-XYLOSYLTRANSFERASE 1"/>
    <property type="match status" value="1"/>
</dbReference>
<feature type="domain" description="Glycosyl transferase CAP10" evidence="3">
    <location>
        <begin position="362"/>
        <end position="618"/>
    </location>
</feature>
<gene>
    <name evidence="4" type="ORF">M231_06275</name>
</gene>
<sequence>MSRRLPFPRLSRPAYLVTGAILVFLLHTLFIRSSESPSSPISPGRTLSRLSSPLLPLRGSFSPDTSALLPGHERSYDVDIAPSGLTSFHPGDTKHPIELLIERAKRQADSIDAQIEEVTSLEDSVDEYERGYGMKPPKGFDRWYAFTRRGPVPKPPAVAPLLSAAHNPVVQFLSHPAAVLRERVKEEGKQAQMFSLELVPDGQGDPGTACTADQEWTTRDWRTRGKGMVKVHGDGGWKFRCNNTLSLLLPIFPLMPKEMFHLDPPLEILFAVDDAPRGMVHHSFRERGEALGRAMKLWPATALHKAEQAMRWTYGWVWACPDDAPLRTQSTDTVLNDMRPAQMPAGVEQLVQPKTFIADFVKSADVCYNPELMSMNRAARELGLSLATCRYVHSSDLVSAPLDGVWEKVAYIPWEEKPIRKAFWRGTATGSFHNKKIPWRGSQRERLHFLAHNNSEATAPILVKRDGRWVTESYPVQEMNEAWLDVGLSDGPTQCSEEDGSCDELEMEIDFMPRVRKEDAVKYKYVIDVDGNGWSSRFRRLLAGNNVVLKSTVFPEWFNDLMIPWYHYVPVKIDYSDLYDILAFFNGPPDGSAPGRDDLAKQIAEQGYRFTQEKWRYV</sequence>
<keyword evidence="2" id="KW-0812">Transmembrane</keyword>
<keyword evidence="1" id="KW-0175">Coiled coil</keyword>
<dbReference type="OrthoDB" id="541052at2759"/>
<evidence type="ECO:0000259" key="3">
    <source>
        <dbReference type="SMART" id="SM00672"/>
    </source>
</evidence>
<dbReference type="InterPro" id="IPR006598">
    <property type="entry name" value="CAP10"/>
</dbReference>
<accession>A0A4Q1BGB7</accession>
<proteinExistence type="predicted"/>
<dbReference type="SMART" id="SM00672">
    <property type="entry name" value="CAP10"/>
    <property type="match status" value="1"/>
</dbReference>